<gene>
    <name evidence="1" type="ORF">LEP1GSC188_0168</name>
</gene>
<organism evidence="1 2">
    <name type="scientific">Leptospira weilii serovar Topaz str. LT2116</name>
    <dbReference type="NCBI Taxonomy" id="1088540"/>
    <lineage>
        <taxon>Bacteria</taxon>
        <taxon>Pseudomonadati</taxon>
        <taxon>Spirochaetota</taxon>
        <taxon>Spirochaetia</taxon>
        <taxon>Leptospirales</taxon>
        <taxon>Leptospiraceae</taxon>
        <taxon>Leptospira</taxon>
    </lineage>
</organism>
<dbReference type="Proteomes" id="UP000011770">
    <property type="component" value="Unassembled WGS sequence"/>
</dbReference>
<reference evidence="1 2" key="1">
    <citation type="submission" date="2013-01" db="EMBL/GenBank/DDBJ databases">
        <authorList>
            <person name="Harkins D.M."/>
            <person name="Durkin A.S."/>
            <person name="Brinkac L.M."/>
            <person name="Haft D.H."/>
            <person name="Selengut J.D."/>
            <person name="Sanka R."/>
            <person name="DePew J."/>
            <person name="Purushe J."/>
            <person name="Tulsiani S.M."/>
            <person name="Graham G.C."/>
            <person name="Burns M.-A."/>
            <person name="Dohnt M.F."/>
            <person name="Smythe L.D."/>
            <person name="McKay D.B."/>
            <person name="Craig S.B."/>
            <person name="Vinetz J.M."/>
            <person name="Sutton G.G."/>
            <person name="Nierman W.C."/>
            <person name="Fouts D.E."/>
        </authorList>
    </citation>
    <scope>NUCLEOTIDE SEQUENCE [LARGE SCALE GENOMIC DNA]</scope>
    <source>
        <strain evidence="1 2">LT2116</strain>
    </source>
</reference>
<proteinExistence type="predicted"/>
<name>M3ENM4_9LEPT</name>
<comment type="caution">
    <text evidence="1">The sequence shown here is derived from an EMBL/GenBank/DDBJ whole genome shotgun (WGS) entry which is preliminary data.</text>
</comment>
<evidence type="ECO:0000313" key="2">
    <source>
        <dbReference type="Proteomes" id="UP000011770"/>
    </source>
</evidence>
<dbReference type="EMBL" id="AHOR02000019">
    <property type="protein sequence ID" value="EMF82618.1"/>
    <property type="molecule type" value="Genomic_DNA"/>
</dbReference>
<protein>
    <submittedName>
        <fullName evidence="1">Uncharacterized protein</fullName>
    </submittedName>
</protein>
<evidence type="ECO:0000313" key="1">
    <source>
        <dbReference type="EMBL" id="EMF82618.1"/>
    </source>
</evidence>
<dbReference type="AlphaFoldDB" id="M3ENM4"/>
<sequence length="90" mass="10330">MHASAVKNKKSIKNRILTIFYNNNRYGECATTNLFFGKKFAGLYKNSINFENYFRKGFGLLVRVRPKTIGLIRISVDRCNCSYVLGQALN</sequence>
<accession>M3ENM4</accession>